<reference evidence="2 3" key="1">
    <citation type="journal article" date="2020" name="ISME J.">
        <title>Uncovering the hidden diversity of litter-decomposition mechanisms in mushroom-forming fungi.</title>
        <authorList>
            <person name="Floudas D."/>
            <person name="Bentzer J."/>
            <person name="Ahren D."/>
            <person name="Johansson T."/>
            <person name="Persson P."/>
            <person name="Tunlid A."/>
        </authorList>
    </citation>
    <scope>NUCLEOTIDE SEQUENCE [LARGE SCALE GENOMIC DNA]</scope>
    <source>
        <strain evidence="2 3">CBS 661.87</strain>
    </source>
</reference>
<proteinExistence type="predicted"/>
<comment type="caution">
    <text evidence="2">The sequence shown here is derived from an EMBL/GenBank/DDBJ whole genome shotgun (WGS) entry which is preliminary data.</text>
</comment>
<feature type="region of interest" description="Disordered" evidence="1">
    <location>
        <begin position="329"/>
        <end position="353"/>
    </location>
</feature>
<organism evidence="2 3">
    <name type="scientific">Tricholomella constricta</name>
    <dbReference type="NCBI Taxonomy" id="117010"/>
    <lineage>
        <taxon>Eukaryota</taxon>
        <taxon>Fungi</taxon>
        <taxon>Dikarya</taxon>
        <taxon>Basidiomycota</taxon>
        <taxon>Agaricomycotina</taxon>
        <taxon>Agaricomycetes</taxon>
        <taxon>Agaricomycetidae</taxon>
        <taxon>Agaricales</taxon>
        <taxon>Tricholomatineae</taxon>
        <taxon>Lyophyllaceae</taxon>
        <taxon>Tricholomella</taxon>
    </lineage>
</organism>
<sequence length="463" mass="50622">MVNFCHNYMTSRVVDDCHEMVKIGPKPKALTRRQERHLERDEKRARAAEADNRTVAAIRPNHQWSTRRRKRKQTAKMIDQAESSLRKRLKQKKSGRSVVFSSSSNVEVVNLWDDIHNRLQVRDRCEVLARFAAASSYIPVGNPYAFFSKHEASFSTVISAQLRSDDNPVLAVQLAAAHDSPPVQIDPMTTSSLTTNPSPTSFFSTRTALQTRPEPSLNFLVMLPQHAVPLESTSLPTLQINDQVTFRDYALGNESVEEAFPPPPPARLCDFQNNSANALSRNLPSIQCEDSIAASQVVVNSRDNISSHLASHTGQSRVRYYHHYARRNAATAASHSAQHDNTHRNGPDSLAPPLLLPSRSLAGTGGEEFVSSSHTEGRLKATNCAIVPDLATPCEAVTPPVPSPDTGTRSVISTSPLFASAIKLPIPTGAPARARLASIVSMGDYIKGAIGRGLTALYDTLGL</sequence>
<accession>A0A8H5M916</accession>
<dbReference type="EMBL" id="JAACJP010000004">
    <property type="protein sequence ID" value="KAF5385179.1"/>
    <property type="molecule type" value="Genomic_DNA"/>
</dbReference>
<dbReference type="Proteomes" id="UP000565441">
    <property type="component" value="Unassembled WGS sequence"/>
</dbReference>
<evidence type="ECO:0000313" key="3">
    <source>
        <dbReference type="Proteomes" id="UP000565441"/>
    </source>
</evidence>
<feature type="compositionally biased region" description="Basic and acidic residues" evidence="1">
    <location>
        <begin position="337"/>
        <end position="346"/>
    </location>
</feature>
<gene>
    <name evidence="2" type="ORF">D9615_001462</name>
</gene>
<name>A0A8H5M916_9AGAR</name>
<evidence type="ECO:0000313" key="2">
    <source>
        <dbReference type="EMBL" id="KAF5385179.1"/>
    </source>
</evidence>
<feature type="region of interest" description="Disordered" evidence="1">
    <location>
        <begin position="28"/>
        <end position="51"/>
    </location>
</feature>
<protein>
    <submittedName>
        <fullName evidence="2">Uncharacterized protein</fullName>
    </submittedName>
</protein>
<feature type="compositionally biased region" description="Basic and acidic residues" evidence="1">
    <location>
        <begin position="32"/>
        <end position="51"/>
    </location>
</feature>
<evidence type="ECO:0000256" key="1">
    <source>
        <dbReference type="SAM" id="MobiDB-lite"/>
    </source>
</evidence>
<keyword evidence="3" id="KW-1185">Reference proteome</keyword>
<dbReference type="AlphaFoldDB" id="A0A8H5M916"/>